<dbReference type="PANTHER" id="PTHR31901:SF9">
    <property type="entry name" value="GH3 DOMAIN-CONTAINING PROTEIN"/>
    <property type="match status" value="1"/>
</dbReference>
<reference evidence="3 4" key="1">
    <citation type="submission" date="2014-04" db="EMBL/GenBank/DDBJ databases">
        <title>Evolutionary Origins and Diversification of the Mycorrhizal Mutualists.</title>
        <authorList>
            <consortium name="DOE Joint Genome Institute"/>
            <consortium name="Mycorrhizal Genomics Consortium"/>
            <person name="Kohler A."/>
            <person name="Kuo A."/>
            <person name="Nagy L.G."/>
            <person name="Floudas D."/>
            <person name="Copeland A."/>
            <person name="Barry K.W."/>
            <person name="Cichocki N."/>
            <person name="Veneault-Fourrey C."/>
            <person name="LaButti K."/>
            <person name="Lindquist E.A."/>
            <person name="Lipzen A."/>
            <person name="Lundell T."/>
            <person name="Morin E."/>
            <person name="Murat C."/>
            <person name="Riley R."/>
            <person name="Ohm R."/>
            <person name="Sun H."/>
            <person name="Tunlid A."/>
            <person name="Henrissat B."/>
            <person name="Grigoriev I.V."/>
            <person name="Hibbett D.S."/>
            <person name="Martin F."/>
        </authorList>
    </citation>
    <scope>NUCLEOTIDE SEQUENCE [LARGE SCALE GENOMIC DNA]</scope>
    <source>
        <strain evidence="3 4">MD-312</strain>
    </source>
</reference>
<dbReference type="PANTHER" id="PTHR31901">
    <property type="entry name" value="GH3 DOMAIN-CONTAINING PROTEIN"/>
    <property type="match status" value="1"/>
</dbReference>
<proteinExistence type="predicted"/>
<gene>
    <name evidence="3" type="ORF">HYDPIDRAFT_41663</name>
</gene>
<evidence type="ECO:0000259" key="1">
    <source>
        <dbReference type="Pfam" id="PF23571"/>
    </source>
</evidence>
<dbReference type="AlphaFoldDB" id="A0A0C9WDF4"/>
<dbReference type="Pfam" id="PF03321">
    <property type="entry name" value="GH3"/>
    <property type="match status" value="1"/>
</dbReference>
<dbReference type="EMBL" id="KN839853">
    <property type="protein sequence ID" value="KIJ62986.1"/>
    <property type="molecule type" value="Genomic_DNA"/>
</dbReference>
<dbReference type="Pfam" id="PF23571">
    <property type="entry name" value="GH3_M"/>
    <property type="match status" value="1"/>
</dbReference>
<dbReference type="InterPro" id="IPR004993">
    <property type="entry name" value="GH3"/>
</dbReference>
<keyword evidence="4" id="KW-1185">Reference proteome</keyword>
<accession>A0A0C9WDF4</accession>
<feature type="domain" description="GH3 middle" evidence="1">
    <location>
        <begin position="378"/>
        <end position="442"/>
    </location>
</feature>
<organism evidence="3 4">
    <name type="scientific">Hydnomerulius pinastri MD-312</name>
    <dbReference type="NCBI Taxonomy" id="994086"/>
    <lineage>
        <taxon>Eukaryota</taxon>
        <taxon>Fungi</taxon>
        <taxon>Dikarya</taxon>
        <taxon>Basidiomycota</taxon>
        <taxon>Agaricomycotina</taxon>
        <taxon>Agaricomycetes</taxon>
        <taxon>Agaricomycetidae</taxon>
        <taxon>Boletales</taxon>
        <taxon>Boletales incertae sedis</taxon>
        <taxon>Leucogyrophana</taxon>
    </lineage>
</organism>
<dbReference type="GO" id="GO:0005737">
    <property type="term" value="C:cytoplasm"/>
    <property type="evidence" value="ECO:0007669"/>
    <property type="project" value="TreeGrafter"/>
</dbReference>
<dbReference type="GO" id="GO:0016881">
    <property type="term" value="F:acid-amino acid ligase activity"/>
    <property type="evidence" value="ECO:0007669"/>
    <property type="project" value="TreeGrafter"/>
</dbReference>
<dbReference type="OrthoDB" id="10004661at2759"/>
<evidence type="ECO:0000259" key="2">
    <source>
        <dbReference type="Pfam" id="PF23572"/>
    </source>
</evidence>
<feature type="domain" description="GH3 C-terminal" evidence="2">
    <location>
        <begin position="459"/>
        <end position="571"/>
    </location>
</feature>
<evidence type="ECO:0000313" key="3">
    <source>
        <dbReference type="EMBL" id="KIJ62986.1"/>
    </source>
</evidence>
<dbReference type="Proteomes" id="UP000053820">
    <property type="component" value="Unassembled WGS sequence"/>
</dbReference>
<protein>
    <recommendedName>
        <fullName evidence="5">GH3 auxin-responsive promoter</fullName>
    </recommendedName>
</protein>
<dbReference type="InterPro" id="IPR055377">
    <property type="entry name" value="GH3_M"/>
</dbReference>
<dbReference type="HOGENOM" id="CLU_032936_0_0_1"/>
<name>A0A0C9WDF4_9AGAM</name>
<evidence type="ECO:0000313" key="4">
    <source>
        <dbReference type="Proteomes" id="UP000053820"/>
    </source>
</evidence>
<dbReference type="InterPro" id="IPR055378">
    <property type="entry name" value="GH3_C"/>
</dbReference>
<evidence type="ECO:0008006" key="5">
    <source>
        <dbReference type="Google" id="ProtNLM"/>
    </source>
</evidence>
<sequence length="585" mass="65048">MSLPEPTHSLSTELSQQLKEHLQSVLSGIIKANINTQYVRGAHEFINFRAALVGSDLACHDHLVKTFRETIPFTDYNSYSPFFAKFDQRPCRENDVVDLFAPGLPDYLTASSSTSGKAPKVFARYHHAWDMQGVAARGGEAVRSTNAVGTTVFLWYLGYWCLVDIEDNDGGVVKTIIRGSGTAASRREDLYLLPNDDQARMSTFLPGHTAPYAVAFVNKWRSFLFIHALFAIVHTSVETMSMAFVNTFVDMIRYVDEDFDLLVECIKSGTIPDLEGTAQLRSYLEANFAPNPDRAAELLAIGRPSAQSGWCGRVWPKLRAIIAICSGAFAASVPQARWFLGPNADIHARGYAASEGWIGSPYDPLNLNQFKLTKKDVIEFLDVTKDETISNLVQAWEVIVGKRYELVMTTRDGLWRYRIGDVVEVCGFDPKDGTPVFSFAERQGVGIRFSDFSSTEKELTDAVLIAAPSTIGEVFEFTVVMDMRKPPATYGFFVELAGNLGPQPELASQKLLDALIEFNPKIRVSVIQGKNRKPSIRIVGAGTFREFRHWKLEKGATSLGQIKVPVVLTDPASVEWLSKKVIQEF</sequence>
<dbReference type="Pfam" id="PF23572">
    <property type="entry name" value="GH3_C"/>
    <property type="match status" value="1"/>
</dbReference>